<evidence type="ECO:0000256" key="1">
    <source>
        <dbReference type="SAM" id="Phobius"/>
    </source>
</evidence>
<organism evidence="2 3">
    <name type="scientific">Rhizobium alvei</name>
    <dbReference type="NCBI Taxonomy" id="1132659"/>
    <lineage>
        <taxon>Bacteria</taxon>
        <taxon>Pseudomonadati</taxon>
        <taxon>Pseudomonadota</taxon>
        <taxon>Alphaproteobacteria</taxon>
        <taxon>Hyphomicrobiales</taxon>
        <taxon>Rhizobiaceae</taxon>
        <taxon>Rhizobium/Agrobacterium group</taxon>
        <taxon>Rhizobium</taxon>
    </lineage>
</organism>
<dbReference type="Proteomes" id="UP001174932">
    <property type="component" value="Unassembled WGS sequence"/>
</dbReference>
<dbReference type="RefSeq" id="WP_304375552.1">
    <property type="nucleotide sequence ID" value="NZ_JAUOZU010000006.1"/>
</dbReference>
<dbReference type="EMBL" id="JAUOZU010000006">
    <property type="protein sequence ID" value="MDO6963636.1"/>
    <property type="molecule type" value="Genomic_DNA"/>
</dbReference>
<evidence type="ECO:0000313" key="2">
    <source>
        <dbReference type="EMBL" id="MDO6963636.1"/>
    </source>
</evidence>
<keyword evidence="1" id="KW-0472">Membrane</keyword>
<feature type="transmembrane region" description="Helical" evidence="1">
    <location>
        <begin position="90"/>
        <end position="112"/>
    </location>
</feature>
<accession>A0ABT8YJE0</accession>
<comment type="caution">
    <text evidence="2">The sequence shown here is derived from an EMBL/GenBank/DDBJ whole genome shotgun (WGS) entry which is preliminary data.</text>
</comment>
<keyword evidence="1" id="KW-0812">Transmembrane</keyword>
<keyword evidence="1" id="KW-1133">Transmembrane helix</keyword>
<name>A0ABT8YJE0_9HYPH</name>
<reference evidence="2" key="2">
    <citation type="submission" date="2023-07" db="EMBL/GenBank/DDBJ databases">
        <authorList>
            <person name="Shen H."/>
        </authorList>
    </citation>
    <scope>NUCLEOTIDE SEQUENCE</scope>
    <source>
        <strain evidence="2">TNR-22</strain>
    </source>
</reference>
<sequence>MSTHDPILDSDLNAYVDDQLDVGRRIEVEAYLSEHPDIAAKVMADLRVKDELRLALAELRPVPSQKTRDAARRLEQALSRKRYSAFMQRAAMIALLIGAGWAGHAYLGPFGFTDVVASEQPPVFVREAVAAHRTTQLRSSMVSQATPGKFDPAEIRASTAIALPDLPAGWKVTDTQIFPSANGPSVELAIEERSGRRLSLFAERPGTFSVEPVNEVTDTDAVAAYWQIGDVAYALVADPGTGKLREAADRLARTLY</sequence>
<gene>
    <name evidence="2" type="ORF">Q4481_06685</name>
</gene>
<keyword evidence="3" id="KW-1185">Reference proteome</keyword>
<protein>
    <submittedName>
        <fullName evidence="2">Anti-sigma factor</fullName>
    </submittedName>
</protein>
<reference evidence="2" key="1">
    <citation type="journal article" date="2015" name="Int. J. Syst. Evol. Microbiol.">
        <title>Rhizobium alvei sp. nov., isolated from a freshwater river.</title>
        <authorList>
            <person name="Sheu S.Y."/>
            <person name="Huang H.W."/>
            <person name="Young C.C."/>
            <person name="Chen W.M."/>
        </authorList>
    </citation>
    <scope>NUCLEOTIDE SEQUENCE</scope>
    <source>
        <strain evidence="2">TNR-22</strain>
    </source>
</reference>
<proteinExistence type="predicted"/>
<evidence type="ECO:0000313" key="3">
    <source>
        <dbReference type="Proteomes" id="UP001174932"/>
    </source>
</evidence>